<dbReference type="VEuPathDB" id="TriTrypDB:TM35_000221920"/>
<sequence>MEVLAVKQNQKIRNVSDVPELTHQGISISSTEIREGKEERKNQDQNLQGDSSLLITVGENATLKVKKRLRNLAEDLKELWNTNTNQKRALGLLTTDCSPPEVLITLEDILEKEEEKENEEKEVSTTINDKAAVTFFSSDSVPFCQVSAVTTATAISSDFETRENKLPCQQTVWSVSELRPQQSKDEMHLSRLELLKLTGEKEELRRLLAESKNDIDDLKYLYEQKIHFLQGELNTYQGISVRLHELENTRNMECILAARKLTQYEEEVTTLRKLLVLSTEKEFSLQSEKEGMEESTMSQISSLEDALGTAAKMNAVLLENAEKRDLAYSLALKEMENLRKKMMEVRNETVRQKEIYEEKIKNMEIEIRSLQYFKENFSDMGKGLIEHSLYESMMKSYEEELNRLRSSLSYTNNLVLDLKRENTILSSNLEKTNISKCDAFTQCAVITQSNASVNTSTGLNSSESTLQIIKLTREIDNLTRERDELYEKLEAAKQAHNIENDFLTGKLIKTESDLQLCQSQMNSRKEKNNSLIMCDKTTQVTECILNTDLTTREKLIQGDVNDTVKHEATLIVNLSPRLKERSGGIEFCLPSKECNVESQNKLPIEEVEDSRKSFSKKLENREPLYHSLCRGPNHDTEACLWCSNRVNKSLGGTFGISNSHQPLSSIKR</sequence>
<evidence type="ECO:0000256" key="1">
    <source>
        <dbReference type="SAM" id="Coils"/>
    </source>
</evidence>
<dbReference type="GeneID" id="39987019"/>
<feature type="coiled-coil region" evidence="1">
    <location>
        <begin position="328"/>
        <end position="407"/>
    </location>
</feature>
<evidence type="ECO:0000313" key="3">
    <source>
        <dbReference type="Proteomes" id="UP000192257"/>
    </source>
</evidence>
<accession>A0A1X0NSD9</accession>
<dbReference type="AlphaFoldDB" id="A0A1X0NSD9"/>
<name>A0A1X0NSD9_9TRYP</name>
<feature type="coiled-coil region" evidence="1">
    <location>
        <begin position="194"/>
        <end position="221"/>
    </location>
</feature>
<dbReference type="OrthoDB" id="241749at2759"/>
<reference evidence="2 3" key="1">
    <citation type="submission" date="2017-03" db="EMBL/GenBank/DDBJ databases">
        <title>An alternative strategy for trypanosome survival in the mammalian bloodstream revealed through genome and transcriptome analysis of the ubiquitous bovine parasite Trypanosoma (Megatrypanum) theileri.</title>
        <authorList>
            <person name="Kelly S."/>
            <person name="Ivens A."/>
            <person name="Mott A."/>
            <person name="O'Neill E."/>
            <person name="Emms D."/>
            <person name="Macleod O."/>
            <person name="Voorheis P."/>
            <person name="Matthews J."/>
            <person name="Matthews K."/>
            <person name="Carrington M."/>
        </authorList>
    </citation>
    <scope>NUCLEOTIDE SEQUENCE [LARGE SCALE GENOMIC DNA]</scope>
    <source>
        <strain evidence="2">Edinburgh</strain>
    </source>
</reference>
<proteinExistence type="predicted"/>
<gene>
    <name evidence="2" type="ORF">TM35_000221920</name>
</gene>
<keyword evidence="3" id="KW-1185">Reference proteome</keyword>
<dbReference type="Proteomes" id="UP000192257">
    <property type="component" value="Unassembled WGS sequence"/>
</dbReference>
<feature type="coiled-coil region" evidence="1">
    <location>
        <begin position="461"/>
        <end position="506"/>
    </location>
</feature>
<comment type="caution">
    <text evidence="2">The sequence shown here is derived from an EMBL/GenBank/DDBJ whole genome shotgun (WGS) entry which is preliminary data.</text>
</comment>
<organism evidence="2 3">
    <name type="scientific">Trypanosoma theileri</name>
    <dbReference type="NCBI Taxonomy" id="67003"/>
    <lineage>
        <taxon>Eukaryota</taxon>
        <taxon>Discoba</taxon>
        <taxon>Euglenozoa</taxon>
        <taxon>Kinetoplastea</taxon>
        <taxon>Metakinetoplastina</taxon>
        <taxon>Trypanosomatida</taxon>
        <taxon>Trypanosomatidae</taxon>
        <taxon>Trypanosoma</taxon>
    </lineage>
</organism>
<protein>
    <submittedName>
        <fullName evidence="2">Uncharacterized protein</fullName>
    </submittedName>
</protein>
<dbReference type="EMBL" id="NBCO01000022">
    <property type="protein sequence ID" value="ORC87393.1"/>
    <property type="molecule type" value="Genomic_DNA"/>
</dbReference>
<keyword evidence="1" id="KW-0175">Coiled coil</keyword>
<evidence type="ECO:0000313" key="2">
    <source>
        <dbReference type="EMBL" id="ORC87393.1"/>
    </source>
</evidence>
<dbReference type="RefSeq" id="XP_028881459.1">
    <property type="nucleotide sequence ID" value="XM_029027239.1"/>
</dbReference>